<accession>A0A2Z7ARS8</accession>
<dbReference type="Proteomes" id="UP000250235">
    <property type="component" value="Unassembled WGS sequence"/>
</dbReference>
<reference evidence="2 3" key="1">
    <citation type="journal article" date="2015" name="Proc. Natl. Acad. Sci. U.S.A.">
        <title>The resurrection genome of Boea hygrometrica: A blueprint for survival of dehydration.</title>
        <authorList>
            <person name="Xiao L."/>
            <person name="Yang G."/>
            <person name="Zhang L."/>
            <person name="Yang X."/>
            <person name="Zhao S."/>
            <person name="Ji Z."/>
            <person name="Zhou Q."/>
            <person name="Hu M."/>
            <person name="Wang Y."/>
            <person name="Chen M."/>
            <person name="Xu Y."/>
            <person name="Jin H."/>
            <person name="Xiao X."/>
            <person name="Hu G."/>
            <person name="Bao F."/>
            <person name="Hu Y."/>
            <person name="Wan P."/>
            <person name="Li L."/>
            <person name="Deng X."/>
            <person name="Kuang T."/>
            <person name="Xiang C."/>
            <person name="Zhu J.K."/>
            <person name="Oliver M.J."/>
            <person name="He Y."/>
        </authorList>
    </citation>
    <scope>NUCLEOTIDE SEQUENCE [LARGE SCALE GENOMIC DNA]</scope>
    <source>
        <strain evidence="3">cv. XS01</strain>
    </source>
</reference>
<evidence type="ECO:0000313" key="2">
    <source>
        <dbReference type="EMBL" id="KZV24594.1"/>
    </source>
</evidence>
<sequence>MNQSGPTEPVGSIEPNPFTKENLNRAPSLHVRRRDHLQVLTIVLPDPATTTGALPIGPPSGPDGPNLTDLVSNYGLTRDNWSLKVDAPAMLRDCGSLRQSGPRPDPRLLRQAALEALTISARTNTPRKTRPEQFPAKWAATTAARGAASA</sequence>
<dbReference type="AlphaFoldDB" id="A0A2Z7ARS8"/>
<dbReference type="EMBL" id="KV012582">
    <property type="protein sequence ID" value="KZV24594.1"/>
    <property type="molecule type" value="Genomic_DNA"/>
</dbReference>
<feature type="compositionally biased region" description="Low complexity" evidence="1">
    <location>
        <begin position="136"/>
        <end position="150"/>
    </location>
</feature>
<proteinExistence type="predicted"/>
<gene>
    <name evidence="2" type="ORF">F511_11831</name>
</gene>
<keyword evidence="3" id="KW-1185">Reference proteome</keyword>
<name>A0A2Z7ARS8_9LAMI</name>
<feature type="region of interest" description="Disordered" evidence="1">
    <location>
        <begin position="1"/>
        <end position="31"/>
    </location>
</feature>
<feature type="region of interest" description="Disordered" evidence="1">
    <location>
        <begin position="122"/>
        <end position="150"/>
    </location>
</feature>
<evidence type="ECO:0000313" key="3">
    <source>
        <dbReference type="Proteomes" id="UP000250235"/>
    </source>
</evidence>
<organism evidence="2 3">
    <name type="scientific">Dorcoceras hygrometricum</name>
    <dbReference type="NCBI Taxonomy" id="472368"/>
    <lineage>
        <taxon>Eukaryota</taxon>
        <taxon>Viridiplantae</taxon>
        <taxon>Streptophyta</taxon>
        <taxon>Embryophyta</taxon>
        <taxon>Tracheophyta</taxon>
        <taxon>Spermatophyta</taxon>
        <taxon>Magnoliopsida</taxon>
        <taxon>eudicotyledons</taxon>
        <taxon>Gunneridae</taxon>
        <taxon>Pentapetalae</taxon>
        <taxon>asterids</taxon>
        <taxon>lamiids</taxon>
        <taxon>Lamiales</taxon>
        <taxon>Gesneriaceae</taxon>
        <taxon>Didymocarpoideae</taxon>
        <taxon>Trichosporeae</taxon>
        <taxon>Loxocarpinae</taxon>
        <taxon>Dorcoceras</taxon>
    </lineage>
</organism>
<evidence type="ECO:0000256" key="1">
    <source>
        <dbReference type="SAM" id="MobiDB-lite"/>
    </source>
</evidence>
<protein>
    <submittedName>
        <fullName evidence="2">NB-ARC domain containing protein</fullName>
    </submittedName>
</protein>